<dbReference type="Proteomes" id="UP000198211">
    <property type="component" value="Unassembled WGS sequence"/>
</dbReference>
<organism evidence="2 3">
    <name type="scientific">Phytophthora megakarya</name>
    <dbReference type="NCBI Taxonomy" id="4795"/>
    <lineage>
        <taxon>Eukaryota</taxon>
        <taxon>Sar</taxon>
        <taxon>Stramenopiles</taxon>
        <taxon>Oomycota</taxon>
        <taxon>Peronosporomycetes</taxon>
        <taxon>Peronosporales</taxon>
        <taxon>Peronosporaceae</taxon>
        <taxon>Phytophthora</taxon>
    </lineage>
</organism>
<evidence type="ECO:0000256" key="1">
    <source>
        <dbReference type="SAM" id="Phobius"/>
    </source>
</evidence>
<sequence>MSYAMDFKAIWLLLRKVRWTWKAATGIQIQYVCLCGPFAILSTYLYALLVCSCVFSRNYVKPGHKLRGGKQGEDYLTVKMSYWTMCVPTKSCAPDPM</sequence>
<accession>A0A225UMA1</accession>
<name>A0A225UMA1_9STRA</name>
<reference evidence="3" key="1">
    <citation type="submission" date="2017-03" db="EMBL/GenBank/DDBJ databases">
        <title>Phytopthora megakarya and P. palmivora, two closely related causual agents of cacao black pod achieved similar genome size and gene model numbers by different mechanisms.</title>
        <authorList>
            <person name="Ali S."/>
            <person name="Shao J."/>
            <person name="Larry D.J."/>
            <person name="Kronmiller B."/>
            <person name="Shen D."/>
            <person name="Strem M.D."/>
            <person name="Melnick R.L."/>
            <person name="Guiltinan M.J."/>
            <person name="Tyler B.M."/>
            <person name="Meinhardt L.W."/>
            <person name="Bailey B.A."/>
        </authorList>
    </citation>
    <scope>NUCLEOTIDE SEQUENCE [LARGE SCALE GENOMIC DNA]</scope>
    <source>
        <strain evidence="3">zdho120</strain>
    </source>
</reference>
<keyword evidence="1" id="KW-0812">Transmembrane</keyword>
<gene>
    <name evidence="2" type="ORF">PHMEG_00035926</name>
</gene>
<dbReference type="OrthoDB" id="128361at2759"/>
<evidence type="ECO:0000313" key="3">
    <source>
        <dbReference type="Proteomes" id="UP000198211"/>
    </source>
</evidence>
<keyword evidence="1" id="KW-1133">Transmembrane helix</keyword>
<protein>
    <submittedName>
        <fullName evidence="2">Uncharacterized protein</fullName>
    </submittedName>
</protein>
<proteinExistence type="predicted"/>
<dbReference type="AlphaFoldDB" id="A0A225UMA1"/>
<evidence type="ECO:0000313" key="2">
    <source>
        <dbReference type="EMBL" id="OWY94367.1"/>
    </source>
</evidence>
<dbReference type="EMBL" id="NBNE01014499">
    <property type="protein sequence ID" value="OWY94367.1"/>
    <property type="molecule type" value="Genomic_DNA"/>
</dbReference>
<comment type="caution">
    <text evidence="2">The sequence shown here is derived from an EMBL/GenBank/DDBJ whole genome shotgun (WGS) entry which is preliminary data.</text>
</comment>
<keyword evidence="3" id="KW-1185">Reference proteome</keyword>
<feature type="transmembrane region" description="Helical" evidence="1">
    <location>
        <begin position="29"/>
        <end position="55"/>
    </location>
</feature>
<keyword evidence="1" id="KW-0472">Membrane</keyword>